<dbReference type="GO" id="GO:0006355">
    <property type="term" value="P:regulation of DNA-templated transcription"/>
    <property type="evidence" value="ECO:0007669"/>
    <property type="project" value="InterPro"/>
</dbReference>
<accession>A0AAD5T8N4</accession>
<reference evidence="3" key="1">
    <citation type="submission" date="2020-05" db="EMBL/GenBank/DDBJ databases">
        <title>Phylogenomic resolution of chytrid fungi.</title>
        <authorList>
            <person name="Stajich J.E."/>
            <person name="Amses K."/>
            <person name="Simmons R."/>
            <person name="Seto K."/>
            <person name="Myers J."/>
            <person name="Bonds A."/>
            <person name="Quandt C.A."/>
            <person name="Barry K."/>
            <person name="Liu P."/>
            <person name="Grigoriev I."/>
            <person name="Longcore J.E."/>
            <person name="James T.Y."/>
        </authorList>
    </citation>
    <scope>NUCLEOTIDE SEQUENCE</scope>
    <source>
        <strain evidence="3">JEL0513</strain>
    </source>
</reference>
<comment type="caution">
    <text evidence="3">The sequence shown here is derived from an EMBL/GenBank/DDBJ whole genome shotgun (WGS) entry which is preliminary data.</text>
</comment>
<dbReference type="PROSITE" id="PS50114">
    <property type="entry name" value="GATA_ZN_FINGER_2"/>
    <property type="match status" value="1"/>
</dbReference>
<evidence type="ECO:0000256" key="1">
    <source>
        <dbReference type="PROSITE-ProRule" id="PRU00094"/>
    </source>
</evidence>
<evidence type="ECO:0000313" key="4">
    <source>
        <dbReference type="Proteomes" id="UP001211907"/>
    </source>
</evidence>
<protein>
    <recommendedName>
        <fullName evidence="2">GATA-type domain-containing protein</fullName>
    </recommendedName>
</protein>
<dbReference type="GO" id="GO:0008270">
    <property type="term" value="F:zinc ion binding"/>
    <property type="evidence" value="ECO:0007669"/>
    <property type="project" value="UniProtKB-KW"/>
</dbReference>
<keyword evidence="4" id="KW-1185">Reference proteome</keyword>
<dbReference type="GO" id="GO:0043565">
    <property type="term" value="F:sequence-specific DNA binding"/>
    <property type="evidence" value="ECO:0007669"/>
    <property type="project" value="InterPro"/>
</dbReference>
<dbReference type="EMBL" id="JADGJH010000116">
    <property type="protein sequence ID" value="KAJ3137211.1"/>
    <property type="molecule type" value="Genomic_DNA"/>
</dbReference>
<keyword evidence="1" id="KW-0862">Zinc</keyword>
<organism evidence="3 4">
    <name type="scientific">Physocladia obscura</name>
    <dbReference type="NCBI Taxonomy" id="109957"/>
    <lineage>
        <taxon>Eukaryota</taxon>
        <taxon>Fungi</taxon>
        <taxon>Fungi incertae sedis</taxon>
        <taxon>Chytridiomycota</taxon>
        <taxon>Chytridiomycota incertae sedis</taxon>
        <taxon>Chytridiomycetes</taxon>
        <taxon>Chytridiales</taxon>
        <taxon>Chytriomycetaceae</taxon>
        <taxon>Physocladia</taxon>
    </lineage>
</organism>
<keyword evidence="1" id="KW-0479">Metal-binding</keyword>
<dbReference type="Proteomes" id="UP001211907">
    <property type="component" value="Unassembled WGS sequence"/>
</dbReference>
<evidence type="ECO:0000259" key="2">
    <source>
        <dbReference type="PROSITE" id="PS50114"/>
    </source>
</evidence>
<feature type="domain" description="GATA-type" evidence="2">
    <location>
        <begin position="233"/>
        <end position="275"/>
    </location>
</feature>
<dbReference type="Pfam" id="PF00320">
    <property type="entry name" value="GATA"/>
    <property type="match status" value="1"/>
</dbReference>
<dbReference type="InterPro" id="IPR013088">
    <property type="entry name" value="Znf_NHR/GATA"/>
</dbReference>
<keyword evidence="1" id="KW-0863">Zinc-finger</keyword>
<dbReference type="InterPro" id="IPR000679">
    <property type="entry name" value="Znf_GATA"/>
</dbReference>
<evidence type="ECO:0000313" key="3">
    <source>
        <dbReference type="EMBL" id="KAJ3137211.1"/>
    </source>
</evidence>
<dbReference type="SUPFAM" id="SSF57716">
    <property type="entry name" value="Glucocorticoid receptor-like (DNA-binding domain)"/>
    <property type="match status" value="1"/>
</dbReference>
<gene>
    <name evidence="3" type="ORF">HK100_000788</name>
</gene>
<dbReference type="SMART" id="SM00401">
    <property type="entry name" value="ZnF_GATA"/>
    <property type="match status" value="1"/>
</dbReference>
<sequence>MNNPTAIDSGTAGNGNSSNNLDLSLFEIVNADPSLHFSYGLLDSTNIHGHWLFNRDYNDYECFSEGTSTAVFGELGLVGIGTNQETGGNAVSAPALCQNESQRQNEQQQQQPMQHQQLHLHDISLSVQMPVEQHRPQYQLQQLYHQQLVPSPLPLPAHTAITTVTMPNNPNSCYYQAQPRPQPRPQQQFSRNIVSGDSQTNNKRLFPLQTENGVESITDKRKAKAHAKKMREQLKGLTCHDCGATSTPFWRRTLDKKHALCNACGLFLKKYGKNRTSLAVETVSVDDKPMIAIATAIAPQRDNEQKELLMQKQQQQQCFFDQAAADSFFIVPESSGSSVHVQNFKMLQRRHQKQQKHVLQQQLQLQQYHGEIYQQPLKLQGALPVWN</sequence>
<proteinExistence type="predicted"/>
<dbReference type="AlphaFoldDB" id="A0AAD5T8N4"/>
<dbReference type="CDD" id="cd00202">
    <property type="entry name" value="ZnF_GATA"/>
    <property type="match status" value="1"/>
</dbReference>
<name>A0AAD5T8N4_9FUNG</name>
<dbReference type="Gene3D" id="3.30.50.10">
    <property type="entry name" value="Erythroid Transcription Factor GATA-1, subunit A"/>
    <property type="match status" value="1"/>
</dbReference>